<comment type="caution">
    <text evidence="1">The sequence shown here is derived from an EMBL/GenBank/DDBJ whole genome shotgun (WGS) entry which is preliminary data.</text>
</comment>
<dbReference type="Pfam" id="PF01917">
    <property type="entry name" value="Flagellin_arch-type"/>
    <property type="match status" value="1"/>
</dbReference>
<gene>
    <name evidence="1" type="ORF">SDC9_156118</name>
</gene>
<reference evidence="1" key="1">
    <citation type="submission" date="2019-08" db="EMBL/GenBank/DDBJ databases">
        <authorList>
            <person name="Kucharzyk K."/>
            <person name="Murdoch R.W."/>
            <person name="Higgins S."/>
            <person name="Loffler F."/>
        </authorList>
    </citation>
    <scope>NUCLEOTIDE SEQUENCE</scope>
</reference>
<dbReference type="AlphaFoldDB" id="A0A645F5N8"/>
<name>A0A645F5N8_9ZZZZ</name>
<dbReference type="PANTHER" id="PTHR35903">
    <property type="entry name" value="FLAGELLIN B1"/>
    <property type="match status" value="1"/>
</dbReference>
<evidence type="ECO:0000313" key="1">
    <source>
        <dbReference type="EMBL" id="MPN08832.1"/>
    </source>
</evidence>
<dbReference type="EMBL" id="VSSQ01054925">
    <property type="protein sequence ID" value="MPN08832.1"/>
    <property type="molecule type" value="Genomic_DNA"/>
</dbReference>
<dbReference type="GO" id="GO:0097588">
    <property type="term" value="P:archaeal or bacterial-type flagellum-dependent cell motility"/>
    <property type="evidence" value="ECO:0007669"/>
    <property type="project" value="InterPro"/>
</dbReference>
<accession>A0A645F5N8</accession>
<sequence>MAQASSSVALSGDVIAQASAAGGEASSITFYVTNTAGGTDVDLKKTIITYTDKDEARTQEYGTGTNGWVYTGVISNTATADNLLSKGEKYKIDMALGTFGATTLPVINEPIKIEVKPPEGAVLTITRTLPAALTATNYYPIY</sequence>
<protein>
    <recommendedName>
        <fullName evidence="2">Flagellin</fullName>
    </recommendedName>
</protein>
<dbReference type="InterPro" id="IPR002774">
    <property type="entry name" value="Flagellin_arc-type"/>
</dbReference>
<organism evidence="1">
    <name type="scientific">bioreactor metagenome</name>
    <dbReference type="NCBI Taxonomy" id="1076179"/>
    <lineage>
        <taxon>unclassified sequences</taxon>
        <taxon>metagenomes</taxon>
        <taxon>ecological metagenomes</taxon>
    </lineage>
</organism>
<dbReference type="GO" id="GO:0005198">
    <property type="term" value="F:structural molecule activity"/>
    <property type="evidence" value="ECO:0007669"/>
    <property type="project" value="InterPro"/>
</dbReference>
<proteinExistence type="predicted"/>
<dbReference type="PANTHER" id="PTHR35903:SF1">
    <property type="entry name" value="FLAGELLIN B1"/>
    <property type="match status" value="1"/>
</dbReference>
<evidence type="ECO:0008006" key="2">
    <source>
        <dbReference type="Google" id="ProtNLM"/>
    </source>
</evidence>